<dbReference type="InterPro" id="IPR027417">
    <property type="entry name" value="P-loop_NTPase"/>
</dbReference>
<dbReference type="AlphaFoldDB" id="A0ABD3KK27"/>
<dbReference type="Gene3D" id="3.40.50.300">
    <property type="entry name" value="P-loop containing nucleotide triphosphate hydrolases"/>
    <property type="match status" value="1"/>
</dbReference>
<dbReference type="FunFam" id="1.10.10.10:FF:000322">
    <property type="entry name" value="Probable disease resistance protein At1g63360"/>
    <property type="match status" value="1"/>
</dbReference>
<gene>
    <name evidence="8" type="ORF">ACJRO7_021300</name>
</gene>
<dbReference type="EMBL" id="JBJKBG010000005">
    <property type="protein sequence ID" value="KAL3739993.1"/>
    <property type="molecule type" value="Genomic_DNA"/>
</dbReference>
<proteinExistence type="predicted"/>
<dbReference type="Gene3D" id="1.20.5.4130">
    <property type="match status" value="1"/>
</dbReference>
<evidence type="ECO:0000313" key="8">
    <source>
        <dbReference type="EMBL" id="KAL3739993.1"/>
    </source>
</evidence>
<evidence type="ECO:0000259" key="7">
    <source>
        <dbReference type="Pfam" id="PF23559"/>
    </source>
</evidence>
<feature type="domain" description="Disease resistance protein winged helix" evidence="7">
    <location>
        <begin position="401"/>
        <end position="473"/>
    </location>
</feature>
<dbReference type="InterPro" id="IPR041118">
    <property type="entry name" value="Rx_N"/>
</dbReference>
<evidence type="ECO:0000259" key="6">
    <source>
        <dbReference type="Pfam" id="PF18052"/>
    </source>
</evidence>
<name>A0ABD3KK27_EUCGL</name>
<dbReference type="SUPFAM" id="SSF52540">
    <property type="entry name" value="P-loop containing nucleoside triphosphate hydrolases"/>
    <property type="match status" value="1"/>
</dbReference>
<keyword evidence="4" id="KW-0067">ATP-binding</keyword>
<feature type="domain" description="NB-ARC" evidence="5">
    <location>
        <begin position="155"/>
        <end position="317"/>
    </location>
</feature>
<dbReference type="PANTHER" id="PTHR36766:SF40">
    <property type="entry name" value="DISEASE RESISTANCE PROTEIN RGA3"/>
    <property type="match status" value="1"/>
</dbReference>
<dbReference type="Pfam" id="PF00931">
    <property type="entry name" value="NB-ARC"/>
    <property type="match status" value="1"/>
</dbReference>
<dbReference type="Gene3D" id="1.10.8.430">
    <property type="entry name" value="Helical domain of apoptotic protease-activating factors"/>
    <property type="match status" value="1"/>
</dbReference>
<keyword evidence="3" id="KW-0611">Plant defense</keyword>
<organism evidence="8 9">
    <name type="scientific">Eucalyptus globulus</name>
    <name type="common">Tasmanian blue gum</name>
    <dbReference type="NCBI Taxonomy" id="34317"/>
    <lineage>
        <taxon>Eukaryota</taxon>
        <taxon>Viridiplantae</taxon>
        <taxon>Streptophyta</taxon>
        <taxon>Embryophyta</taxon>
        <taxon>Tracheophyta</taxon>
        <taxon>Spermatophyta</taxon>
        <taxon>Magnoliopsida</taxon>
        <taxon>eudicotyledons</taxon>
        <taxon>Gunneridae</taxon>
        <taxon>Pentapetalae</taxon>
        <taxon>rosids</taxon>
        <taxon>malvids</taxon>
        <taxon>Myrtales</taxon>
        <taxon>Myrtaceae</taxon>
        <taxon>Myrtoideae</taxon>
        <taxon>Eucalypteae</taxon>
        <taxon>Eucalyptus</taxon>
    </lineage>
</organism>
<protein>
    <submittedName>
        <fullName evidence="8">Uncharacterized protein</fullName>
    </submittedName>
</protein>
<dbReference type="Pfam" id="PF18052">
    <property type="entry name" value="Rx_N"/>
    <property type="match status" value="1"/>
</dbReference>
<dbReference type="Gene3D" id="1.10.10.10">
    <property type="entry name" value="Winged helix-like DNA-binding domain superfamily/Winged helix DNA-binding domain"/>
    <property type="match status" value="1"/>
</dbReference>
<evidence type="ECO:0000259" key="5">
    <source>
        <dbReference type="Pfam" id="PF00931"/>
    </source>
</evidence>
<evidence type="ECO:0000313" key="9">
    <source>
        <dbReference type="Proteomes" id="UP001634007"/>
    </source>
</evidence>
<dbReference type="PANTHER" id="PTHR36766">
    <property type="entry name" value="PLANT BROAD-SPECTRUM MILDEW RESISTANCE PROTEIN RPW8"/>
    <property type="match status" value="1"/>
</dbReference>
<dbReference type="PRINTS" id="PR00364">
    <property type="entry name" value="DISEASERSIST"/>
</dbReference>
<dbReference type="Pfam" id="PF23559">
    <property type="entry name" value="WHD_DRP"/>
    <property type="match status" value="1"/>
</dbReference>
<dbReference type="GO" id="GO:0006952">
    <property type="term" value="P:defense response"/>
    <property type="evidence" value="ECO:0007669"/>
    <property type="project" value="UniProtKB-KW"/>
</dbReference>
<reference evidence="8 9" key="1">
    <citation type="submission" date="2024-11" db="EMBL/GenBank/DDBJ databases">
        <title>Chromosome-level genome assembly of Eucalyptus globulus Labill. provides insights into its genome evolution.</title>
        <authorList>
            <person name="Li X."/>
        </authorList>
    </citation>
    <scope>NUCLEOTIDE SEQUENCE [LARGE SCALE GENOMIC DNA]</scope>
    <source>
        <strain evidence="8">CL2024</strain>
        <tissue evidence="8">Fresh tender leaves</tissue>
    </source>
</reference>
<keyword evidence="1" id="KW-0677">Repeat</keyword>
<evidence type="ECO:0000256" key="1">
    <source>
        <dbReference type="ARBA" id="ARBA00022737"/>
    </source>
</evidence>
<dbReference type="InterPro" id="IPR058922">
    <property type="entry name" value="WHD_DRP"/>
</dbReference>
<comment type="caution">
    <text evidence="8">The sequence shown here is derived from an EMBL/GenBank/DDBJ whole genome shotgun (WGS) entry which is preliminary data.</text>
</comment>
<accession>A0ABD3KK27</accession>
<evidence type="ECO:0000256" key="3">
    <source>
        <dbReference type="ARBA" id="ARBA00022821"/>
    </source>
</evidence>
<dbReference type="GO" id="GO:0005524">
    <property type="term" value="F:ATP binding"/>
    <property type="evidence" value="ECO:0007669"/>
    <property type="project" value="UniProtKB-KW"/>
</dbReference>
<dbReference type="InterPro" id="IPR002182">
    <property type="entry name" value="NB-ARC"/>
</dbReference>
<dbReference type="InterPro" id="IPR036388">
    <property type="entry name" value="WH-like_DNA-bd_sf"/>
</dbReference>
<dbReference type="InterPro" id="IPR042197">
    <property type="entry name" value="Apaf_helical"/>
</dbReference>
<keyword evidence="9" id="KW-1185">Reference proteome</keyword>
<feature type="domain" description="Disease resistance N-terminal" evidence="6">
    <location>
        <begin position="6"/>
        <end position="92"/>
    </location>
</feature>
<evidence type="ECO:0000256" key="2">
    <source>
        <dbReference type="ARBA" id="ARBA00022741"/>
    </source>
</evidence>
<keyword evidence="2" id="KW-0547">Nucleotide-binding</keyword>
<evidence type="ECO:0000256" key="4">
    <source>
        <dbReference type="ARBA" id="ARBA00022840"/>
    </source>
</evidence>
<sequence length="493" mass="57088">MAEELISRVAKLVDDFREGQKLRGAGRESSKLKKTVSFLQSIVPDAEKRILRDPWRIVAWLDHLKDAFYEAEDLLEEWPSKDEKLKKVIPSSSPSEKPHLRLEMSARAKKIKKRLEAIAADGRDLGLRECAVDVRVERRERLDSFVYEEEIIGREDDKSAIMNFFLDSDTDEHISVLSIWGRSGIGKTALARCLYEDDMVKKHFDLRIWVCVGDNDFHDLENELRKIRGRETTERADDMEQLRKYLLVIEDLWSLVPERWGSLKSLLMGGARGSKILIITDDGYIAHSTSTSPSYRLEALQTELSVNLLMRMACQEEEETRNPIKVDIGRRIVKMCYGIPLAIRMIGSLLFFKNTEAEWSNFEDETPEFSADSRNLSSILELSYNHLPCHLKQCFAFCSFFPGDWVIDKQTLTSLWMAEGFILPIDNGDWDMENIAHDYFMDLLRRNFFQDCVKDELGNVTSCRMHHLVHDLACHVASTEYATIYHLRSYPEE</sequence>
<dbReference type="Proteomes" id="UP001634007">
    <property type="component" value="Unassembled WGS sequence"/>
</dbReference>